<dbReference type="InterPro" id="IPR036396">
    <property type="entry name" value="Cyt_P450_sf"/>
</dbReference>
<accession>A0AAV5CHL6</accession>
<dbReference type="GO" id="GO:0016705">
    <property type="term" value="F:oxidoreductase activity, acting on paired donors, with incorporation or reduction of molecular oxygen"/>
    <property type="evidence" value="ECO:0007669"/>
    <property type="project" value="InterPro"/>
</dbReference>
<reference evidence="2" key="2">
    <citation type="submission" date="2021-12" db="EMBL/GenBank/DDBJ databases">
        <title>Resequencing data analysis of finger millet.</title>
        <authorList>
            <person name="Hatakeyama M."/>
            <person name="Aluri S."/>
            <person name="Balachadran M.T."/>
            <person name="Sivarajan S.R."/>
            <person name="Poveda L."/>
            <person name="Shimizu-Inatsugi R."/>
            <person name="Schlapbach R."/>
            <person name="Sreeman S.M."/>
            <person name="Shimizu K.K."/>
        </authorList>
    </citation>
    <scope>NUCLEOTIDE SEQUENCE</scope>
</reference>
<name>A0AAV5CHL6_ELECO</name>
<dbReference type="Proteomes" id="UP001054889">
    <property type="component" value="Unassembled WGS sequence"/>
</dbReference>
<dbReference type="GO" id="GO:0004497">
    <property type="term" value="F:monooxygenase activity"/>
    <property type="evidence" value="ECO:0007669"/>
    <property type="project" value="InterPro"/>
</dbReference>
<dbReference type="PANTHER" id="PTHR47950">
    <property type="entry name" value="CYTOCHROME P450, FAMILY 76, SUBFAMILY C, POLYPEPTIDE 5-RELATED"/>
    <property type="match status" value="1"/>
</dbReference>
<proteinExistence type="inferred from homology"/>
<comment type="similarity">
    <text evidence="1">Belongs to the cytochrome P450 family.</text>
</comment>
<dbReference type="InterPro" id="IPR001128">
    <property type="entry name" value="Cyt_P450"/>
</dbReference>
<dbReference type="EMBL" id="BQKI01000007">
    <property type="protein sequence ID" value="GJM97570.1"/>
    <property type="molecule type" value="Genomic_DNA"/>
</dbReference>
<dbReference type="Gene3D" id="1.10.630.10">
    <property type="entry name" value="Cytochrome P450"/>
    <property type="match status" value="1"/>
</dbReference>
<sequence>MPERTTVSAELARRLETKDYVEESDLDKLPYLRALVKETLRLHHAMPLRPREVVAQDRVSLDGLYHLLVEISVVINLWAIGRDRMLWP</sequence>
<gene>
    <name evidence="2" type="primary">ga14505</name>
    <name evidence="2" type="ORF">PR202_ga14505</name>
</gene>
<keyword evidence="3" id="KW-1185">Reference proteome</keyword>
<dbReference type="GO" id="GO:0020037">
    <property type="term" value="F:heme binding"/>
    <property type="evidence" value="ECO:0007669"/>
    <property type="project" value="InterPro"/>
</dbReference>
<evidence type="ECO:0000256" key="1">
    <source>
        <dbReference type="ARBA" id="ARBA00010617"/>
    </source>
</evidence>
<reference evidence="2" key="1">
    <citation type="journal article" date="2018" name="DNA Res.">
        <title>Multiple hybrid de novo genome assembly of finger millet, an orphan allotetraploid crop.</title>
        <authorList>
            <person name="Hatakeyama M."/>
            <person name="Aluri S."/>
            <person name="Balachadran M.T."/>
            <person name="Sivarajan S.R."/>
            <person name="Patrignani A."/>
            <person name="Gruter S."/>
            <person name="Poveda L."/>
            <person name="Shimizu-Inatsugi R."/>
            <person name="Baeten J."/>
            <person name="Francoijs K.J."/>
            <person name="Nataraja K.N."/>
            <person name="Reddy Y.A.N."/>
            <person name="Phadnis S."/>
            <person name="Ravikumar R.L."/>
            <person name="Schlapbach R."/>
            <person name="Sreeman S.M."/>
            <person name="Shimizu K.K."/>
        </authorList>
    </citation>
    <scope>NUCLEOTIDE SEQUENCE</scope>
</reference>
<evidence type="ECO:0000313" key="2">
    <source>
        <dbReference type="EMBL" id="GJM97570.1"/>
    </source>
</evidence>
<dbReference type="Pfam" id="PF00067">
    <property type="entry name" value="p450"/>
    <property type="match status" value="1"/>
</dbReference>
<dbReference type="AlphaFoldDB" id="A0AAV5CHL6"/>
<dbReference type="PANTHER" id="PTHR47950:SF48">
    <property type="entry name" value="CYTOCHROME P450 FAMILY PROTEIN, EXPRESSED"/>
    <property type="match status" value="1"/>
</dbReference>
<protein>
    <submittedName>
        <fullName evidence="2">Uncharacterized protein</fullName>
    </submittedName>
</protein>
<dbReference type="GO" id="GO:0005506">
    <property type="term" value="F:iron ion binding"/>
    <property type="evidence" value="ECO:0007669"/>
    <property type="project" value="InterPro"/>
</dbReference>
<dbReference type="SUPFAM" id="SSF48264">
    <property type="entry name" value="Cytochrome P450"/>
    <property type="match status" value="1"/>
</dbReference>
<organism evidence="2 3">
    <name type="scientific">Eleusine coracana subsp. coracana</name>
    <dbReference type="NCBI Taxonomy" id="191504"/>
    <lineage>
        <taxon>Eukaryota</taxon>
        <taxon>Viridiplantae</taxon>
        <taxon>Streptophyta</taxon>
        <taxon>Embryophyta</taxon>
        <taxon>Tracheophyta</taxon>
        <taxon>Spermatophyta</taxon>
        <taxon>Magnoliopsida</taxon>
        <taxon>Liliopsida</taxon>
        <taxon>Poales</taxon>
        <taxon>Poaceae</taxon>
        <taxon>PACMAD clade</taxon>
        <taxon>Chloridoideae</taxon>
        <taxon>Cynodonteae</taxon>
        <taxon>Eleusininae</taxon>
        <taxon>Eleusine</taxon>
    </lineage>
</organism>
<evidence type="ECO:0000313" key="3">
    <source>
        <dbReference type="Proteomes" id="UP001054889"/>
    </source>
</evidence>
<comment type="caution">
    <text evidence="2">The sequence shown here is derived from an EMBL/GenBank/DDBJ whole genome shotgun (WGS) entry which is preliminary data.</text>
</comment>